<dbReference type="AlphaFoldDB" id="A0A166AIL2"/>
<gene>
    <name evidence="1" type="ORF">MBCUR_11790</name>
</gene>
<evidence type="ECO:0000313" key="2">
    <source>
        <dbReference type="Proteomes" id="UP000077245"/>
    </source>
</evidence>
<reference evidence="1 2" key="1">
    <citation type="submission" date="2016-04" db="EMBL/GenBank/DDBJ databases">
        <title>Genome sequence of Methanobrevibacter curvatus DSM 11111.</title>
        <authorList>
            <person name="Poehlein A."/>
            <person name="Seedorf H."/>
            <person name="Daniel R."/>
        </authorList>
    </citation>
    <scope>NUCLEOTIDE SEQUENCE [LARGE SCALE GENOMIC DNA]</scope>
    <source>
        <strain evidence="1 2">DSM 11111</strain>
    </source>
</reference>
<dbReference type="STRING" id="49547.MBCUR_11790"/>
<sequence>MSNYILYNMIFVKSVTTNSSLDNNQVSIDYFSDNLLDCGDHVRAKLGISLNASKKLKMYQKNVLHI</sequence>
<dbReference type="PATRIC" id="fig|49547.3.peg.1262"/>
<evidence type="ECO:0000313" key="1">
    <source>
        <dbReference type="EMBL" id="KZX12076.1"/>
    </source>
</evidence>
<accession>A0A166AIL2</accession>
<dbReference type="Proteomes" id="UP000077245">
    <property type="component" value="Unassembled WGS sequence"/>
</dbReference>
<keyword evidence="2" id="KW-1185">Reference proteome</keyword>
<comment type="caution">
    <text evidence="1">The sequence shown here is derived from an EMBL/GenBank/DDBJ whole genome shotgun (WGS) entry which is preliminary data.</text>
</comment>
<name>A0A166AIL2_9EURY</name>
<protein>
    <submittedName>
        <fullName evidence="1">Uncharacterized protein</fullName>
    </submittedName>
</protein>
<dbReference type="EMBL" id="LWMV01000174">
    <property type="protein sequence ID" value="KZX12076.1"/>
    <property type="molecule type" value="Genomic_DNA"/>
</dbReference>
<organism evidence="1 2">
    <name type="scientific">Methanobrevibacter curvatus</name>
    <dbReference type="NCBI Taxonomy" id="49547"/>
    <lineage>
        <taxon>Archaea</taxon>
        <taxon>Methanobacteriati</taxon>
        <taxon>Methanobacteriota</taxon>
        <taxon>Methanomada group</taxon>
        <taxon>Methanobacteria</taxon>
        <taxon>Methanobacteriales</taxon>
        <taxon>Methanobacteriaceae</taxon>
        <taxon>Methanobrevibacter</taxon>
    </lineage>
</organism>
<proteinExistence type="predicted"/>